<keyword evidence="2" id="KW-0732">Signal</keyword>
<dbReference type="Proteomes" id="UP000298493">
    <property type="component" value="Unassembled WGS sequence"/>
</dbReference>
<protein>
    <submittedName>
        <fullName evidence="3">Uncharacterized protein</fullName>
    </submittedName>
</protein>
<name>A0A4Z1NYI5_9PEZI</name>
<evidence type="ECO:0000256" key="1">
    <source>
        <dbReference type="SAM" id="MobiDB-lite"/>
    </source>
</evidence>
<gene>
    <name evidence="3" type="ORF">E6O75_ATG11677</name>
</gene>
<comment type="caution">
    <text evidence="3">The sequence shown here is derived from an EMBL/GenBank/DDBJ whole genome shotgun (WGS) entry which is preliminary data.</text>
</comment>
<dbReference type="AlphaFoldDB" id="A0A4Z1NYI5"/>
<feature type="compositionally biased region" description="Low complexity" evidence="1">
    <location>
        <begin position="152"/>
        <end position="163"/>
    </location>
</feature>
<evidence type="ECO:0000313" key="4">
    <source>
        <dbReference type="Proteomes" id="UP000298493"/>
    </source>
</evidence>
<accession>A0A4Z1NYI5</accession>
<organism evidence="3 4">
    <name type="scientific">Venturia nashicola</name>
    <dbReference type="NCBI Taxonomy" id="86259"/>
    <lineage>
        <taxon>Eukaryota</taxon>
        <taxon>Fungi</taxon>
        <taxon>Dikarya</taxon>
        <taxon>Ascomycota</taxon>
        <taxon>Pezizomycotina</taxon>
        <taxon>Dothideomycetes</taxon>
        <taxon>Pleosporomycetidae</taxon>
        <taxon>Venturiales</taxon>
        <taxon>Venturiaceae</taxon>
        <taxon>Venturia</taxon>
    </lineage>
</organism>
<feature type="compositionally biased region" description="Low complexity" evidence="1">
    <location>
        <begin position="133"/>
        <end position="145"/>
    </location>
</feature>
<evidence type="ECO:0000256" key="2">
    <source>
        <dbReference type="SAM" id="SignalP"/>
    </source>
</evidence>
<dbReference type="EMBL" id="SNSC02000018">
    <property type="protein sequence ID" value="TID16559.1"/>
    <property type="molecule type" value="Genomic_DNA"/>
</dbReference>
<sequence length="227" mass="23111">MKPTILLPLLAGIVYAQAGQEDASVQVFERQRKEACLAQCGENDVDCHAICNKAPHPKPIHMNLMTECVRHCDVLKGNGDAAGLKAYGVCYDSCIGGYMNLGNSEAAPTTKTWVDLVTPTTFLGNAASETAASETTAVDASASTSGEHDHAGASGSSDGSQSALATATPKSSTAIVSKITSKASPSTSGSSPIFTAGDEKVAKSAASHQIAAAGTLIAVFVVGLILL</sequence>
<feature type="signal peptide" evidence="2">
    <location>
        <begin position="1"/>
        <end position="18"/>
    </location>
</feature>
<keyword evidence="4" id="KW-1185">Reference proteome</keyword>
<dbReference type="STRING" id="86259.A0A4Z1NYI5"/>
<evidence type="ECO:0000313" key="3">
    <source>
        <dbReference type="EMBL" id="TID16559.1"/>
    </source>
</evidence>
<reference evidence="3 4" key="1">
    <citation type="submission" date="2019-04" db="EMBL/GenBank/DDBJ databases">
        <title>High contiguity whole genome sequence and gene annotation resource for two Venturia nashicola isolates.</title>
        <authorList>
            <person name="Prokchorchik M."/>
            <person name="Won K."/>
            <person name="Lee Y."/>
            <person name="Choi E.D."/>
            <person name="Segonzac C."/>
            <person name="Sohn K.H."/>
        </authorList>
    </citation>
    <scope>NUCLEOTIDE SEQUENCE [LARGE SCALE GENOMIC DNA]</scope>
    <source>
        <strain evidence="3 4">PRI2</strain>
    </source>
</reference>
<feature type="region of interest" description="Disordered" evidence="1">
    <location>
        <begin position="133"/>
        <end position="168"/>
    </location>
</feature>
<feature type="chain" id="PRO_5021261082" evidence="2">
    <location>
        <begin position="19"/>
        <end position="227"/>
    </location>
</feature>
<proteinExistence type="predicted"/>